<keyword evidence="1" id="KW-0853">WD repeat</keyword>
<dbReference type="PROSITE" id="PS50082">
    <property type="entry name" value="WD_REPEATS_2"/>
    <property type="match status" value="1"/>
</dbReference>
<feature type="compositionally biased region" description="Low complexity" evidence="2">
    <location>
        <begin position="793"/>
        <end position="824"/>
    </location>
</feature>
<feature type="compositionally biased region" description="Basic and acidic residues" evidence="2">
    <location>
        <begin position="536"/>
        <end position="546"/>
    </location>
</feature>
<feature type="compositionally biased region" description="Low complexity" evidence="2">
    <location>
        <begin position="1536"/>
        <end position="1553"/>
    </location>
</feature>
<dbReference type="GO" id="GO:1990756">
    <property type="term" value="F:ubiquitin-like ligase-substrate adaptor activity"/>
    <property type="evidence" value="ECO:0007669"/>
    <property type="project" value="TreeGrafter"/>
</dbReference>
<dbReference type="OrthoDB" id="6363363at2759"/>
<accession>A0A6J2X7E8</accession>
<feature type="repeat" description="WD" evidence="1">
    <location>
        <begin position="108"/>
        <end position="150"/>
    </location>
</feature>
<feature type="region of interest" description="Disordered" evidence="2">
    <location>
        <begin position="1530"/>
        <end position="1567"/>
    </location>
</feature>
<feature type="region of interest" description="Disordered" evidence="2">
    <location>
        <begin position="313"/>
        <end position="473"/>
    </location>
</feature>
<feature type="compositionally biased region" description="Polar residues" evidence="2">
    <location>
        <begin position="1186"/>
        <end position="1203"/>
    </location>
</feature>
<feature type="region of interest" description="Disordered" evidence="2">
    <location>
        <begin position="583"/>
        <end position="637"/>
    </location>
</feature>
<feature type="compositionally biased region" description="Polar residues" evidence="2">
    <location>
        <begin position="326"/>
        <end position="341"/>
    </location>
</feature>
<evidence type="ECO:0000256" key="2">
    <source>
        <dbReference type="SAM" id="MobiDB-lite"/>
    </source>
</evidence>
<feature type="region of interest" description="Disordered" evidence="2">
    <location>
        <begin position="1185"/>
        <end position="1250"/>
    </location>
</feature>
<dbReference type="Pfam" id="PF00400">
    <property type="entry name" value="WD40"/>
    <property type="match status" value="1"/>
</dbReference>
<feature type="compositionally biased region" description="Low complexity" evidence="2">
    <location>
        <begin position="741"/>
        <end position="756"/>
    </location>
</feature>
<feature type="compositionally biased region" description="Basic and acidic residues" evidence="2">
    <location>
        <begin position="414"/>
        <end position="432"/>
    </location>
</feature>
<dbReference type="InterPro" id="IPR052596">
    <property type="entry name" value="AMBRA1_autophagy"/>
</dbReference>
<feature type="compositionally biased region" description="Polar residues" evidence="2">
    <location>
        <begin position="251"/>
        <end position="270"/>
    </location>
</feature>
<feature type="region of interest" description="Disordered" evidence="2">
    <location>
        <begin position="1587"/>
        <end position="1642"/>
    </location>
</feature>
<dbReference type="SUPFAM" id="SSF50978">
    <property type="entry name" value="WD40 repeat-like"/>
    <property type="match status" value="2"/>
</dbReference>
<feature type="compositionally biased region" description="Polar residues" evidence="2">
    <location>
        <begin position="1633"/>
        <end position="1642"/>
    </location>
</feature>
<organism evidence="3 4">
    <name type="scientific">Sitophilus oryzae</name>
    <name type="common">Rice weevil</name>
    <name type="synonym">Curculio oryzae</name>
    <dbReference type="NCBI Taxonomy" id="7048"/>
    <lineage>
        <taxon>Eukaryota</taxon>
        <taxon>Metazoa</taxon>
        <taxon>Ecdysozoa</taxon>
        <taxon>Arthropoda</taxon>
        <taxon>Hexapoda</taxon>
        <taxon>Insecta</taxon>
        <taxon>Pterygota</taxon>
        <taxon>Neoptera</taxon>
        <taxon>Endopterygota</taxon>
        <taxon>Coleoptera</taxon>
        <taxon>Polyphaga</taxon>
        <taxon>Cucujiformia</taxon>
        <taxon>Curculionidae</taxon>
        <taxon>Dryophthorinae</taxon>
        <taxon>Sitophilus</taxon>
    </lineage>
</organism>
<reference evidence="4" key="1">
    <citation type="submission" date="2025-08" db="UniProtKB">
        <authorList>
            <consortium name="RefSeq"/>
        </authorList>
    </citation>
    <scope>IDENTIFICATION</scope>
    <source>
        <tissue evidence="4">Gonads</tissue>
    </source>
</reference>
<dbReference type="GO" id="GO:0000423">
    <property type="term" value="P:mitophagy"/>
    <property type="evidence" value="ECO:0007669"/>
    <property type="project" value="TreeGrafter"/>
</dbReference>
<feature type="compositionally biased region" description="Low complexity" evidence="2">
    <location>
        <begin position="439"/>
        <end position="452"/>
    </location>
</feature>
<dbReference type="RefSeq" id="XP_030746789.1">
    <property type="nucleotide sequence ID" value="XM_030890929.1"/>
</dbReference>
<evidence type="ECO:0000256" key="1">
    <source>
        <dbReference type="PROSITE-ProRule" id="PRU00221"/>
    </source>
</evidence>
<dbReference type="InterPro" id="IPR036322">
    <property type="entry name" value="WD40_repeat_dom_sf"/>
</dbReference>
<dbReference type="PANTHER" id="PTHR22874:SF1">
    <property type="entry name" value="ACTIVATING MOLECULE IN BECN1-REGULATED AUTOPHAGY PROTEIN 1"/>
    <property type="match status" value="1"/>
</dbReference>
<feature type="compositionally biased region" description="Polar residues" evidence="2">
    <location>
        <begin position="453"/>
        <end position="466"/>
    </location>
</feature>
<proteinExistence type="predicted"/>
<sequence length="1915" mass="215173">MNKEDLDIFRHLEKTPRNNTGLDLIKGLADRESGLKTNHKVKENVQVYAEEELVRKQEYVEMRCEMPGLPRSTFLMVFSPDGQRAASTHGNHNIYVTDLRSGKNIKTLVGHPRTPWCIAFHPTLDQIVASGCLGGQVRIWDLSGGSEVWTVSTQTVIASIAFHPNDRVLVIATFNEVYFWDWSRPEPYVLTATSNPKEKVRYVAFDKLGHKLITGIANSPHTRWERARAPVPVPRQERCASPYRRRITQRLVSSPGTVSSPQPSVNQESNVQEREPTSGVLERERRIALCYRNLVREYELLVHRYLQLYRPPTMIDRGTDPMEPNHYTSGTQTAENANSDISMPGPSGIRAYANNLASSNNSENNSVPNQTPSEPINTNPQPSTSHSQGLITPSRIFSVGRKPPSSIRGTQTLDSRKQKTDDESQPNNDEKRVKRKRSGSGSDDSSSSDESSAQNKQVPETATAENATDPEDRVLVVNLERLSPERLPSTSADSRDNEEFNISRYRASRYKRRLVTNLINSRKGLLPSPRFNDNSRPSDRDPRSTRDTSSNNSNVGEPNNRYSERFNEYIRATRERIAEFRRRNQTVLSTEGSSDATSQENAEGDGNISFPTLPLNTDRNVPPTTTTPSDTNGQQSNVEQLLSNIRRTAEEEVRNRILPIIRSIPPHDRPELIRLFESSRDHVRMRFRQMYPVFLRRHCRRTLRIDSSTDSSSSENEQDQSNSSPNRLPSRDLEMNILQEPTDSPAPTASPGPGSTERNFNTELEQLVTSLLTEIERNESEIGNDASLQTPLNISTGISNSASTSSARTRPSRNWFSNEPELGTTPPPPPPGDTLENIIYDAFFSERNRPDYPPAALQNVPPPMLASSDARNYFNTDTRTTTSMSYTSSSSSPGQRRRFFSHRVSAFMPTRVNYIRTRLRRNPHYTWGSGRAGMPRTHRNPPLALDDLINFAERGASSEERSSTDGFYPENIGINNMYTSMVQDMNSSLHDVCNINSNPPGDTSDILTSFSERLGSFINQSTTILRNIQSSMGLLSNSNETTRNQESEPRWTFNDSGFYVRDLRNEGNGNSETGTANESLQDLVGSLHTDHTYPRNPDSPPPNDNISSPLMTSLHLSLTHILREAHVLRRQVESIERIERATAEVAQLQLMRHLVIELFRHVRSLTGESRSAGVSSVRQMMAGTRISDSSPYESPNEEANQVVDNRPGRDLQPRPGTSSGTSSADQSTNSSGNPQQRRSTNRKTYPPSRFVRRYLRGIRPAQHIRPNTFSRAPCISIITRENRDSSEYQAQPLNYSTINSTSLSQMTERLERLLTDQMTIFTRSQETPSQSRSGPVDLGEHILALRLHGCWLRMNRILGGNSAFTGLRGLRSSYTTAVSQDGTARYNARHTLSLIVDGMSRHIEELDNSNVSNSMRRQINAVLAMSLLLTELLLLQVTDSIPPAVTMTLDPVRGSLARTLDELVSDMLGSDVSVGSTQLTRSLGTMRATMRNAHRTLEQTYNARRNAVMPTQGTDRRQLLGTINRCLRNINRTQERNSNSEQESNGEGSSSSRPANSGTSSTNENVTEAWYSTINDLITRYSDNAADEAQNQPSTSGERAENRETLSLSSTNDNSDDDPDDPEPEWYYHRNTDSSNNNSSLYRTNNVNLVQPSEPSYPPRLWSVPSVQVNDVPVSEPSFFAQRLLPHRQRVSELRSNPRVGIFRPRFLHPLYAHVNPFDADLDDPQRDRDQIYDGEMLATVTPNHRIQAWDISNWTVPSISNSLKNVVVNECKIHNDASVDIATDGTILVSLLPSGGYLNVTNRLGVYSLRWETLGQCLYTTSFEQNAVSVSLSPLSRHLLVGFASRRVSIIQSDRWVMARIYKIEQKDVPGDRLPVLRDLEQQRESRINCIRWLPTSGQGLIYATNTGQLVILS</sequence>
<name>A0A6J2X7E8_SITOR</name>
<dbReference type="GO" id="GO:0080008">
    <property type="term" value="C:Cul4-RING E3 ubiquitin ligase complex"/>
    <property type="evidence" value="ECO:0007669"/>
    <property type="project" value="TreeGrafter"/>
</dbReference>
<feature type="compositionally biased region" description="Acidic residues" evidence="2">
    <location>
        <begin position="1614"/>
        <end position="1624"/>
    </location>
</feature>
<evidence type="ECO:0000313" key="3">
    <source>
        <dbReference type="Proteomes" id="UP000504635"/>
    </source>
</evidence>
<protein>
    <submittedName>
        <fullName evidence="4">Uncharacterized protein LOC115875461 isoform X2</fullName>
    </submittedName>
</protein>
<feature type="compositionally biased region" description="Polar residues" evidence="2">
    <location>
        <begin position="1215"/>
        <end position="1238"/>
    </location>
</feature>
<feature type="region of interest" description="Disordered" evidence="2">
    <location>
        <begin position="705"/>
        <end position="730"/>
    </location>
</feature>
<dbReference type="InterPro" id="IPR001680">
    <property type="entry name" value="WD40_rpt"/>
</dbReference>
<feature type="compositionally biased region" description="Polar residues" evidence="2">
    <location>
        <begin position="614"/>
        <end position="637"/>
    </location>
</feature>
<feature type="region of interest" description="Disordered" evidence="2">
    <location>
        <begin position="740"/>
        <end position="759"/>
    </location>
</feature>
<feature type="compositionally biased region" description="Polar residues" evidence="2">
    <location>
        <begin position="370"/>
        <end position="391"/>
    </location>
</feature>
<dbReference type="Gene3D" id="2.130.10.10">
    <property type="entry name" value="YVTN repeat-like/Quinoprotein amine dehydrogenase"/>
    <property type="match status" value="2"/>
</dbReference>
<dbReference type="InterPro" id="IPR015943">
    <property type="entry name" value="WD40/YVTN_repeat-like_dom_sf"/>
</dbReference>
<evidence type="ECO:0000313" key="4">
    <source>
        <dbReference type="RefSeq" id="XP_030746789.1"/>
    </source>
</evidence>
<feature type="region of interest" description="Disordered" evidence="2">
    <location>
        <begin position="1088"/>
        <end position="1110"/>
    </location>
</feature>
<feature type="compositionally biased region" description="Polar residues" evidence="2">
    <location>
        <begin position="585"/>
        <end position="601"/>
    </location>
</feature>
<feature type="compositionally biased region" description="Polar residues" evidence="2">
    <location>
        <begin position="1554"/>
        <end position="1567"/>
    </location>
</feature>
<keyword evidence="3" id="KW-1185">Reference proteome</keyword>
<dbReference type="SMART" id="SM00320">
    <property type="entry name" value="WD40"/>
    <property type="match status" value="5"/>
</dbReference>
<dbReference type="PANTHER" id="PTHR22874">
    <property type="entry name" value="ACTIVATING MOLECULE IN BECN1-REGULATED AUTOPHAGY PROTEIN 1"/>
    <property type="match status" value="1"/>
</dbReference>
<feature type="compositionally biased region" description="Low complexity" evidence="2">
    <location>
        <begin position="708"/>
        <end position="724"/>
    </location>
</feature>
<gene>
    <name evidence="4" type="primary">LOC115875461</name>
</gene>
<dbReference type="GO" id="GO:0000045">
    <property type="term" value="P:autophagosome assembly"/>
    <property type="evidence" value="ECO:0007669"/>
    <property type="project" value="TreeGrafter"/>
</dbReference>
<feature type="region of interest" description="Disordered" evidence="2">
    <location>
        <begin position="251"/>
        <end position="279"/>
    </location>
</feature>
<feature type="region of interest" description="Disordered" evidence="2">
    <location>
        <begin position="782"/>
        <end position="836"/>
    </location>
</feature>
<dbReference type="Proteomes" id="UP000504635">
    <property type="component" value="Unplaced"/>
</dbReference>
<feature type="compositionally biased region" description="Low complexity" evidence="2">
    <location>
        <begin position="354"/>
        <end position="369"/>
    </location>
</feature>
<feature type="region of interest" description="Disordered" evidence="2">
    <location>
        <begin position="521"/>
        <end position="566"/>
    </location>
</feature>
<dbReference type="GeneID" id="115875461"/>